<organism evidence="4 5">
    <name type="scientific">Hyphobacterium vulgare</name>
    <dbReference type="NCBI Taxonomy" id="1736751"/>
    <lineage>
        <taxon>Bacteria</taxon>
        <taxon>Pseudomonadati</taxon>
        <taxon>Pseudomonadota</taxon>
        <taxon>Alphaproteobacteria</taxon>
        <taxon>Maricaulales</taxon>
        <taxon>Maricaulaceae</taxon>
        <taxon>Hyphobacterium</taxon>
    </lineage>
</organism>
<dbReference type="InterPro" id="IPR001647">
    <property type="entry name" value="HTH_TetR"/>
</dbReference>
<dbReference type="SUPFAM" id="SSF46689">
    <property type="entry name" value="Homeodomain-like"/>
    <property type="match status" value="1"/>
</dbReference>
<evidence type="ECO:0000256" key="1">
    <source>
        <dbReference type="ARBA" id="ARBA00023125"/>
    </source>
</evidence>
<comment type="caution">
    <text evidence="4">The sequence shown here is derived from an EMBL/GenBank/DDBJ whole genome shotgun (WGS) entry which is preliminary data.</text>
</comment>
<accession>A0ABV7A0T6</accession>
<name>A0ABV7A0T6_9PROT</name>
<dbReference type="RefSeq" id="WP_343163227.1">
    <property type="nucleotide sequence ID" value="NZ_JBHRSV010000028.1"/>
</dbReference>
<dbReference type="Pfam" id="PF00440">
    <property type="entry name" value="TetR_N"/>
    <property type="match status" value="1"/>
</dbReference>
<dbReference type="InterPro" id="IPR041586">
    <property type="entry name" value="PsrA_TetR_C"/>
</dbReference>
<protein>
    <submittedName>
        <fullName evidence="4">TetR/AcrR family transcriptional regulator</fullName>
    </submittedName>
</protein>
<gene>
    <name evidence="4" type="ORF">ACFOOR_14110</name>
</gene>
<evidence type="ECO:0000313" key="5">
    <source>
        <dbReference type="Proteomes" id="UP001595379"/>
    </source>
</evidence>
<keyword evidence="1" id="KW-0238">DNA-binding</keyword>
<evidence type="ECO:0000313" key="4">
    <source>
        <dbReference type="EMBL" id="MFC2927238.1"/>
    </source>
</evidence>
<keyword evidence="5" id="KW-1185">Reference proteome</keyword>
<reference evidence="5" key="1">
    <citation type="journal article" date="2019" name="Int. J. Syst. Evol. Microbiol.">
        <title>The Global Catalogue of Microorganisms (GCM) 10K type strain sequencing project: providing services to taxonomists for standard genome sequencing and annotation.</title>
        <authorList>
            <consortium name="The Broad Institute Genomics Platform"/>
            <consortium name="The Broad Institute Genome Sequencing Center for Infectious Disease"/>
            <person name="Wu L."/>
            <person name="Ma J."/>
        </authorList>
    </citation>
    <scope>NUCLEOTIDE SEQUENCE [LARGE SCALE GENOMIC DNA]</scope>
    <source>
        <strain evidence="5">KCTC 52487</strain>
    </source>
</reference>
<evidence type="ECO:0000259" key="2">
    <source>
        <dbReference type="Pfam" id="PF00440"/>
    </source>
</evidence>
<dbReference type="Gene3D" id="1.10.357.10">
    <property type="entry name" value="Tetracycline Repressor, domain 2"/>
    <property type="match status" value="1"/>
</dbReference>
<feature type="domain" description="PsrA tetracyclin repressor-like C-terminal" evidence="3">
    <location>
        <begin position="90"/>
        <end position="196"/>
    </location>
</feature>
<sequence>MSQNTKIALLRAAERLIAERGLGGISVKQITRASGSKNESALHYHFGSVDKLLKEVFASRFQEIEDKRVELLAKRDWKVAGDEIDQALYAAIAPYMAVCLQEGGRLYASFCAQLATDPRFDLGEIAREMGMDSLNTIRDLIRPHLSHIPQAALTTRARRALSITLVLVADYAKQIKQGNAAPLEEATTEVVATVAGFIRAPIRLE</sequence>
<feature type="domain" description="HTH tetR-type" evidence="2">
    <location>
        <begin position="9"/>
        <end position="56"/>
    </location>
</feature>
<evidence type="ECO:0000259" key="3">
    <source>
        <dbReference type="Pfam" id="PF17939"/>
    </source>
</evidence>
<dbReference type="Pfam" id="PF17939">
    <property type="entry name" value="TetR_C_30"/>
    <property type="match status" value="1"/>
</dbReference>
<dbReference type="InterPro" id="IPR009057">
    <property type="entry name" value="Homeodomain-like_sf"/>
</dbReference>
<dbReference type="EMBL" id="JBHRSV010000028">
    <property type="protein sequence ID" value="MFC2927238.1"/>
    <property type="molecule type" value="Genomic_DNA"/>
</dbReference>
<dbReference type="Proteomes" id="UP001595379">
    <property type="component" value="Unassembled WGS sequence"/>
</dbReference>
<proteinExistence type="predicted"/>